<dbReference type="EMBL" id="CAFAAO010000056">
    <property type="protein sequence ID" value="CAB4817534.1"/>
    <property type="molecule type" value="Genomic_DNA"/>
</dbReference>
<sequence>MTDRDGAERVGLRDTRQLGRINTGETGQIGADDGCRILDGDRTDLGIATDHGCGPRRRDFSNCQRVLTLRGSARKIPPHFPKQRGGRAAGAGSAIAIVLSLRQGQAGRRPGQRNLVDLARTLQQR</sequence>
<evidence type="ECO:0000256" key="1">
    <source>
        <dbReference type="SAM" id="MobiDB-lite"/>
    </source>
</evidence>
<proteinExistence type="predicted"/>
<feature type="compositionally biased region" description="Basic and acidic residues" evidence="1">
    <location>
        <begin position="1"/>
        <end position="17"/>
    </location>
</feature>
<accession>A0A6J6ZA58</accession>
<dbReference type="AlphaFoldDB" id="A0A6J6ZA58"/>
<reference evidence="2" key="1">
    <citation type="submission" date="2020-05" db="EMBL/GenBank/DDBJ databases">
        <authorList>
            <person name="Chiriac C."/>
            <person name="Salcher M."/>
            <person name="Ghai R."/>
            <person name="Kavagutti S V."/>
        </authorList>
    </citation>
    <scope>NUCLEOTIDE SEQUENCE</scope>
</reference>
<evidence type="ECO:0000313" key="2">
    <source>
        <dbReference type="EMBL" id="CAB4817534.1"/>
    </source>
</evidence>
<gene>
    <name evidence="2" type="ORF">UFOPK3037_01775</name>
</gene>
<organism evidence="2">
    <name type="scientific">freshwater metagenome</name>
    <dbReference type="NCBI Taxonomy" id="449393"/>
    <lineage>
        <taxon>unclassified sequences</taxon>
        <taxon>metagenomes</taxon>
        <taxon>ecological metagenomes</taxon>
    </lineage>
</organism>
<protein>
    <submittedName>
        <fullName evidence="2">Unannotated protein</fullName>
    </submittedName>
</protein>
<name>A0A6J6ZA58_9ZZZZ</name>
<feature type="region of interest" description="Disordered" evidence="1">
    <location>
        <begin position="1"/>
        <end position="31"/>
    </location>
</feature>